<accession>A0AAW3ZQA6</accession>
<dbReference type="InterPro" id="IPR046357">
    <property type="entry name" value="PPIase_dom_sf"/>
</dbReference>
<evidence type="ECO:0000256" key="1">
    <source>
        <dbReference type="ARBA" id="ARBA00000971"/>
    </source>
</evidence>
<evidence type="ECO:0000313" key="8">
    <source>
        <dbReference type="Proteomes" id="UP000613768"/>
    </source>
</evidence>
<comment type="catalytic activity">
    <reaction evidence="1">
        <text>[protein]-peptidylproline (omega=180) = [protein]-peptidylproline (omega=0)</text>
        <dbReference type="Rhea" id="RHEA:16237"/>
        <dbReference type="Rhea" id="RHEA-COMP:10747"/>
        <dbReference type="Rhea" id="RHEA-COMP:10748"/>
        <dbReference type="ChEBI" id="CHEBI:83833"/>
        <dbReference type="ChEBI" id="CHEBI:83834"/>
        <dbReference type="EC" id="5.2.1.8"/>
    </reaction>
</comment>
<organism evidence="7 8">
    <name type="scientific">Pseudomarimonas arenosa</name>
    <dbReference type="NCBI Taxonomy" id="2774145"/>
    <lineage>
        <taxon>Bacteria</taxon>
        <taxon>Pseudomonadati</taxon>
        <taxon>Pseudomonadota</taxon>
        <taxon>Gammaproteobacteria</taxon>
        <taxon>Lysobacterales</taxon>
        <taxon>Lysobacteraceae</taxon>
        <taxon>Pseudomarimonas</taxon>
    </lineage>
</organism>
<dbReference type="EC" id="5.2.1.8" evidence="3"/>
<comment type="similarity">
    <text evidence="2">Belongs to the PpiC/parvulin rotamase family.</text>
</comment>
<evidence type="ECO:0000256" key="2">
    <source>
        <dbReference type="ARBA" id="ARBA00007656"/>
    </source>
</evidence>
<dbReference type="AlphaFoldDB" id="A0AAW3ZQA6"/>
<keyword evidence="5 7" id="KW-0413">Isomerase</keyword>
<dbReference type="Proteomes" id="UP000613768">
    <property type="component" value="Unassembled WGS sequence"/>
</dbReference>
<evidence type="ECO:0000313" key="7">
    <source>
        <dbReference type="EMBL" id="MBD8526476.1"/>
    </source>
</evidence>
<dbReference type="Gene3D" id="3.10.50.40">
    <property type="match status" value="2"/>
</dbReference>
<dbReference type="PANTHER" id="PTHR47245">
    <property type="entry name" value="PEPTIDYLPROLYL ISOMERASE"/>
    <property type="match status" value="1"/>
</dbReference>
<dbReference type="EMBL" id="JACYTR010000024">
    <property type="protein sequence ID" value="MBD8526476.1"/>
    <property type="molecule type" value="Genomic_DNA"/>
</dbReference>
<dbReference type="RefSeq" id="WP_332309368.1">
    <property type="nucleotide sequence ID" value="NZ_JACYTR010000024.1"/>
</dbReference>
<name>A0AAW3ZQA6_9GAMM</name>
<dbReference type="PROSITE" id="PS01096">
    <property type="entry name" value="PPIC_PPIASE_1"/>
    <property type="match status" value="1"/>
</dbReference>
<dbReference type="InterPro" id="IPR050245">
    <property type="entry name" value="PrsA_foldase"/>
</dbReference>
<comment type="caution">
    <text evidence="7">The sequence shown here is derived from an EMBL/GenBank/DDBJ whole genome shotgun (WGS) entry which is preliminary data.</text>
</comment>
<evidence type="ECO:0000256" key="4">
    <source>
        <dbReference type="ARBA" id="ARBA00023110"/>
    </source>
</evidence>
<dbReference type="GO" id="GO:0003755">
    <property type="term" value="F:peptidyl-prolyl cis-trans isomerase activity"/>
    <property type="evidence" value="ECO:0007669"/>
    <property type="project" value="UniProtKB-KW"/>
</dbReference>
<gene>
    <name evidence="7" type="ORF">IFO71_12075</name>
</gene>
<proteinExistence type="inferred from homology"/>
<reference evidence="7 8" key="1">
    <citation type="submission" date="2020-09" db="EMBL/GenBank/DDBJ databases">
        <title>Pseudoxanthomonas sp. CAU 1598 isolated from sand of Yaerae Beach.</title>
        <authorList>
            <person name="Kim W."/>
        </authorList>
    </citation>
    <scope>NUCLEOTIDE SEQUENCE [LARGE SCALE GENOMIC DNA]</scope>
    <source>
        <strain evidence="7 8">CAU 1598</strain>
    </source>
</reference>
<feature type="domain" description="PpiC" evidence="6">
    <location>
        <begin position="102"/>
        <end position="201"/>
    </location>
</feature>
<keyword evidence="8" id="KW-1185">Reference proteome</keyword>
<dbReference type="PANTHER" id="PTHR47245:SF2">
    <property type="entry name" value="PEPTIDYL-PROLYL CIS-TRANS ISOMERASE HP_0175-RELATED"/>
    <property type="match status" value="1"/>
</dbReference>
<evidence type="ECO:0000256" key="5">
    <source>
        <dbReference type="PROSITE-ProRule" id="PRU00278"/>
    </source>
</evidence>
<evidence type="ECO:0000259" key="6">
    <source>
        <dbReference type="PROSITE" id="PS50198"/>
    </source>
</evidence>
<dbReference type="InterPro" id="IPR023058">
    <property type="entry name" value="PPIase_PpiC_CS"/>
</dbReference>
<protein>
    <recommendedName>
        <fullName evidence="3">peptidylprolyl isomerase</fullName>
        <ecNumber evidence="3">5.2.1.8</ecNumber>
    </recommendedName>
</protein>
<dbReference type="SUPFAM" id="SSF54534">
    <property type="entry name" value="FKBP-like"/>
    <property type="match status" value="2"/>
</dbReference>
<keyword evidence="4 5" id="KW-0697">Rotamase</keyword>
<feature type="domain" description="PpiC" evidence="6">
    <location>
        <begin position="323"/>
        <end position="420"/>
    </location>
</feature>
<dbReference type="InterPro" id="IPR000297">
    <property type="entry name" value="PPIase_PpiC"/>
</dbReference>
<dbReference type="PROSITE" id="PS50198">
    <property type="entry name" value="PPIC_PPIASE_2"/>
    <property type="match status" value="2"/>
</dbReference>
<sequence>MLAVWNDDLQIKREEYESWLRWRGLPDAPENLLEFATGQVLSRAAKQREVSAGGPSAALIEQQVRLYVLSDALAQHLRAGIEISEAQIDQTLQAKPDAFKVPKRYKLRNLFLALPDDEQGRTATRERMASLRQRAMAGEDFTALAEQESESDTRFKGGRLGLVKLANLPPVVASAVEPMQPGDISQVIEFGQGLFLFWCEDIEDPVTPPPEDVRRMVRQALAKFEADQMQASLDAQLLASAGIDQEDDSLTPRQRQQRLVELRAQHAESLSLDRLPATQVALRWRTMQQLAMREMDRRVEEWRKEPTEAELREAFAHRTGGGLRQFRVAGIAFGEANSPGAARAREVLELLQNNTIDFEQAARTYSTHKSAAEGGDLGWLDSTQLASRDWSLSRAARKLAKGEITLVSGDRGVWIYKLLDRREGQDLSLQDALPELKRQHRQRQTKQLKQRVRDEVIRTLKFS</sequence>
<dbReference type="Pfam" id="PF00639">
    <property type="entry name" value="Rotamase"/>
    <property type="match status" value="2"/>
</dbReference>
<evidence type="ECO:0000256" key="3">
    <source>
        <dbReference type="ARBA" id="ARBA00013194"/>
    </source>
</evidence>